<evidence type="ECO:0000259" key="1">
    <source>
        <dbReference type="Pfam" id="PF00535"/>
    </source>
</evidence>
<reference evidence="2 3" key="1">
    <citation type="submission" date="2018-08" db="EMBL/GenBank/DDBJ databases">
        <title>A genome reference for cultivated species of the human gut microbiota.</title>
        <authorList>
            <person name="Zou Y."/>
            <person name="Xue W."/>
            <person name="Luo G."/>
        </authorList>
    </citation>
    <scope>NUCLEOTIDE SEQUENCE [LARGE SCALE GENOMIC DNA]</scope>
    <source>
        <strain evidence="2 3">AF24-29</strain>
    </source>
</reference>
<dbReference type="Proteomes" id="UP000284178">
    <property type="component" value="Unassembled WGS sequence"/>
</dbReference>
<dbReference type="GeneID" id="83016431"/>
<dbReference type="RefSeq" id="WP_117895690.1">
    <property type="nucleotide sequence ID" value="NZ_CABJCV010000019.1"/>
</dbReference>
<keyword evidence="3" id="KW-1185">Reference proteome</keyword>
<dbReference type="GO" id="GO:0016740">
    <property type="term" value="F:transferase activity"/>
    <property type="evidence" value="ECO:0007669"/>
    <property type="project" value="UniProtKB-KW"/>
</dbReference>
<comment type="caution">
    <text evidence="2">The sequence shown here is derived from an EMBL/GenBank/DDBJ whole genome shotgun (WGS) entry which is preliminary data.</text>
</comment>
<dbReference type="Gene3D" id="3.90.550.10">
    <property type="entry name" value="Spore Coat Polysaccharide Biosynthesis Protein SpsA, Chain A"/>
    <property type="match status" value="1"/>
</dbReference>
<organism evidence="2 3">
    <name type="scientific">Holdemania filiformis</name>
    <dbReference type="NCBI Taxonomy" id="61171"/>
    <lineage>
        <taxon>Bacteria</taxon>
        <taxon>Bacillati</taxon>
        <taxon>Bacillota</taxon>
        <taxon>Erysipelotrichia</taxon>
        <taxon>Erysipelotrichales</taxon>
        <taxon>Erysipelotrichaceae</taxon>
        <taxon>Holdemania</taxon>
    </lineage>
</organism>
<dbReference type="InterPro" id="IPR029044">
    <property type="entry name" value="Nucleotide-diphossugar_trans"/>
</dbReference>
<dbReference type="SUPFAM" id="SSF53448">
    <property type="entry name" value="Nucleotide-diphospho-sugar transferases"/>
    <property type="match status" value="1"/>
</dbReference>
<dbReference type="AlphaFoldDB" id="A0A412FS82"/>
<accession>A0A412FS82</accession>
<dbReference type="CDD" id="cd04179">
    <property type="entry name" value="DPM_DPG-synthase_like"/>
    <property type="match status" value="1"/>
</dbReference>
<feature type="domain" description="Glycosyltransferase 2-like" evidence="1">
    <location>
        <begin position="5"/>
        <end position="159"/>
    </location>
</feature>
<gene>
    <name evidence="2" type="ORF">DWY25_13600</name>
</gene>
<evidence type="ECO:0000313" key="3">
    <source>
        <dbReference type="Proteomes" id="UP000284178"/>
    </source>
</evidence>
<name>A0A412FS82_9FIRM</name>
<dbReference type="InterPro" id="IPR050256">
    <property type="entry name" value="Glycosyltransferase_2"/>
</dbReference>
<dbReference type="PANTHER" id="PTHR48090">
    <property type="entry name" value="UNDECAPRENYL-PHOSPHATE 4-DEOXY-4-FORMAMIDO-L-ARABINOSE TRANSFERASE-RELATED"/>
    <property type="match status" value="1"/>
</dbReference>
<sequence length="221" mass="25517">MRTLIIIPAYNEAENVPELIKNIQKLNYDYLVINDCSQDESAKIYNCLKINHLDLSINLGLAAVTQVGFKYAIEYDYDSVIVVDGDGQHPPKYIQTLLDKLNEGYDYVLGSRFKDIGKPWSLRMLGSRILSFIIYLKTGRMITDPTSGMRAMGKEVIREFSENLNFIAEPDALTYILRRRYKVEEVQVNMDNRENGESYFSNPLRSIKFMFNSIISILFLQ</sequence>
<dbReference type="InterPro" id="IPR001173">
    <property type="entry name" value="Glyco_trans_2-like"/>
</dbReference>
<proteinExistence type="predicted"/>
<dbReference type="EMBL" id="QRUP01000019">
    <property type="protein sequence ID" value="RGR70974.1"/>
    <property type="molecule type" value="Genomic_DNA"/>
</dbReference>
<protein>
    <submittedName>
        <fullName evidence="2">Glycosyltransferase family 2 protein</fullName>
    </submittedName>
</protein>
<keyword evidence="2" id="KW-0808">Transferase</keyword>
<dbReference type="PANTHER" id="PTHR48090:SF7">
    <property type="entry name" value="RFBJ PROTEIN"/>
    <property type="match status" value="1"/>
</dbReference>
<dbReference type="Pfam" id="PF00535">
    <property type="entry name" value="Glycos_transf_2"/>
    <property type="match status" value="1"/>
</dbReference>
<evidence type="ECO:0000313" key="2">
    <source>
        <dbReference type="EMBL" id="RGR70974.1"/>
    </source>
</evidence>